<proteinExistence type="predicted"/>
<dbReference type="AlphaFoldDB" id="A0A811VHB0"/>
<keyword evidence="2" id="KW-1185">Reference proteome</keyword>
<sequence>MWSVSLCTREIKTKKTLGISCPSMCQYYTDLTKQLELYLSIGSNLRLSMCECEETWY</sequence>
<organism evidence="1 2">
    <name type="scientific">Ceratitis capitata</name>
    <name type="common">Mediterranean fruit fly</name>
    <name type="synonym">Tephritis capitata</name>
    <dbReference type="NCBI Taxonomy" id="7213"/>
    <lineage>
        <taxon>Eukaryota</taxon>
        <taxon>Metazoa</taxon>
        <taxon>Ecdysozoa</taxon>
        <taxon>Arthropoda</taxon>
        <taxon>Hexapoda</taxon>
        <taxon>Insecta</taxon>
        <taxon>Pterygota</taxon>
        <taxon>Neoptera</taxon>
        <taxon>Endopterygota</taxon>
        <taxon>Diptera</taxon>
        <taxon>Brachycera</taxon>
        <taxon>Muscomorpha</taxon>
        <taxon>Tephritoidea</taxon>
        <taxon>Tephritidae</taxon>
        <taxon>Ceratitis</taxon>
        <taxon>Ceratitis</taxon>
    </lineage>
</organism>
<accession>A0A811VHB0</accession>
<dbReference type="Proteomes" id="UP000606786">
    <property type="component" value="Unassembled WGS sequence"/>
</dbReference>
<comment type="caution">
    <text evidence="1">The sequence shown here is derived from an EMBL/GenBank/DDBJ whole genome shotgun (WGS) entry which is preliminary data.</text>
</comment>
<evidence type="ECO:0000313" key="1">
    <source>
        <dbReference type="EMBL" id="CAD7014384.1"/>
    </source>
</evidence>
<reference evidence="1" key="1">
    <citation type="submission" date="2020-11" db="EMBL/GenBank/DDBJ databases">
        <authorList>
            <person name="Whitehead M."/>
        </authorList>
    </citation>
    <scope>NUCLEOTIDE SEQUENCE</scope>
    <source>
        <strain evidence="1">EGII</strain>
    </source>
</reference>
<name>A0A811VHB0_CERCA</name>
<protein>
    <submittedName>
        <fullName evidence="1">(Mediterranean fruit fly) hypothetical protein</fullName>
    </submittedName>
</protein>
<dbReference type="EMBL" id="CAJHJT010000056">
    <property type="protein sequence ID" value="CAD7014384.1"/>
    <property type="molecule type" value="Genomic_DNA"/>
</dbReference>
<gene>
    <name evidence="1" type="ORF">CCAP1982_LOCUS22379</name>
</gene>
<feature type="non-terminal residue" evidence="1">
    <location>
        <position position="57"/>
    </location>
</feature>
<evidence type="ECO:0000313" key="2">
    <source>
        <dbReference type="Proteomes" id="UP000606786"/>
    </source>
</evidence>